<dbReference type="InterPro" id="IPR005474">
    <property type="entry name" value="Transketolase_N"/>
</dbReference>
<keyword evidence="7 9" id="KW-0670">Pyruvate</keyword>
<evidence type="ECO:0000256" key="2">
    <source>
        <dbReference type="ARBA" id="ARBA00003157"/>
    </source>
</evidence>
<accession>A0A5B0X5M9</accession>
<feature type="domain" description="PH" evidence="11">
    <location>
        <begin position="1"/>
        <end position="22"/>
    </location>
</feature>
<evidence type="ECO:0000256" key="6">
    <source>
        <dbReference type="ARBA" id="ARBA00023052"/>
    </source>
</evidence>
<feature type="binding site" evidence="10">
    <location>
        <position position="226"/>
    </location>
    <ligand>
        <name>Mg(2+)</name>
        <dbReference type="ChEBI" id="CHEBI:18420"/>
    </ligand>
</feature>
<comment type="caution">
    <text evidence="12">The sequence shown here is derived from an EMBL/GenBank/DDBJ whole genome shotgun (WGS) entry which is preliminary data.</text>
</comment>
<comment type="catalytic activity">
    <reaction evidence="8 9">
        <text>N(6)-[(R)-lipoyl]-L-lysyl-[protein] + pyruvate + H(+) = N(6)-[(R)-S(8)-acetyldihydrolipoyl]-L-lysyl-[protein] + CO2</text>
        <dbReference type="Rhea" id="RHEA:19189"/>
        <dbReference type="Rhea" id="RHEA-COMP:10474"/>
        <dbReference type="Rhea" id="RHEA-COMP:10478"/>
        <dbReference type="ChEBI" id="CHEBI:15361"/>
        <dbReference type="ChEBI" id="CHEBI:15378"/>
        <dbReference type="ChEBI" id="CHEBI:16526"/>
        <dbReference type="ChEBI" id="CHEBI:83099"/>
        <dbReference type="ChEBI" id="CHEBI:83111"/>
        <dbReference type="EC" id="1.2.4.1"/>
    </reaction>
</comment>
<evidence type="ECO:0000256" key="8">
    <source>
        <dbReference type="ARBA" id="ARBA00051231"/>
    </source>
</evidence>
<evidence type="ECO:0000256" key="9">
    <source>
        <dbReference type="PIRNR" id="PIRNR000156"/>
    </source>
</evidence>
<reference evidence="12 13" key="1">
    <citation type="submission" date="2019-09" db="EMBL/GenBank/DDBJ databases">
        <authorList>
            <person name="Chen X.-Y."/>
        </authorList>
    </citation>
    <scope>NUCLEOTIDE SEQUENCE [LARGE SCALE GENOMIC DNA]</scope>
    <source>
        <strain evidence="12 13">NY5</strain>
    </source>
</reference>
<sequence length="883" mass="99492">MAEDRDPIETQEWLEALDEVVRHSGAERAGYLIRELGRHALENHVRLPSSIVTPFVNTIPPVEEKRMPGDLFMERRIRSLVRWNAMAMVMRANDNDEGLGGHISSFSSSATLYDVGFNYFFRGPGNGHPGDLVFYQGHSAPGMYARSFLEGRLDEDQLDNFRREVDGNGLSSYPHPWLMPDYWQFPTVSMGLGPIQAIYQAHVMKYQQSRGLVDHGDRNVWCFMGDGECDEPESLGAIALAGRERMGHLNFVINCNLQRLDGPVRGNGKIIQELEGVFRGAGWNVIKVIWGRKWDPLLQKDKTGLLRQRMDEVCDGELQNYKYNGGAYTREHFFGKYPELLELVKDLSDEDIMYLNRGGHDPYKVYAAYAEAVAEKERPTVILAMTVKGYGTGEAGEANNETHSLKKLDIDSLKAFRDRFAIPLSDEELADVPYYRPEPDSPEMRYMRQRREELGGFIPTRRSEMQLLKTPPREVFAKQFESSGKREISTTMTFVRLLSGLAKDKEIGERIVPIVPDEARTFGMEGMFRQLGIYSSVGQRYTPHDADQIMFYKEDKEGQILEEGINEAGAFSAWLAAATSYSTSNYSMVPFYIFYSMFGFQRIGDLAWAAGDCQARGFLIGATSGRTTLNGEGLQHQDGHSHLLASTIPNCVSYDPAYAYELAVIIQDGLRRMFELGENKFYYITTMNENYIQPALPEGAEEGIIRGMYLLRRGEADHPLRVQLMGAGTILREVEAAAEILESDYGVVADVWSLTSVNELQREGKAALRWNMLHPEEEPKTPYVTRLLQDADGPFIAATDYMKSYTDQIREFVPGRFTVLGTDGFGRSDTRSRLRDFFEVSREFVVLAALKALADEGSIDAARVSAAMADLGISPDKVDPLTV</sequence>
<gene>
    <name evidence="12" type="primary">aceE</name>
    <name evidence="12" type="ORF">F0M18_03805</name>
</gene>
<keyword evidence="10" id="KW-0460">Magnesium</keyword>
<dbReference type="GO" id="GO:0046872">
    <property type="term" value="F:metal ion binding"/>
    <property type="evidence" value="ECO:0007669"/>
    <property type="project" value="UniProtKB-KW"/>
</dbReference>
<evidence type="ECO:0000256" key="5">
    <source>
        <dbReference type="ARBA" id="ARBA00023002"/>
    </source>
</evidence>
<dbReference type="PANTHER" id="PTHR43825:SF3">
    <property type="entry name" value="PYRUVATE DEHYDROGENASE E1 COMPONENT"/>
    <property type="match status" value="1"/>
</dbReference>
<keyword evidence="10" id="KW-0479">Metal-binding</keyword>
<dbReference type="Proteomes" id="UP000323708">
    <property type="component" value="Unassembled WGS sequence"/>
</dbReference>
<dbReference type="AlphaFoldDB" id="A0A5B0X5M9"/>
<dbReference type="FunFam" id="3.40.50.970:FF:000011">
    <property type="entry name" value="Pyruvate dehydrogenase E1 component"/>
    <property type="match status" value="1"/>
</dbReference>
<keyword evidence="6 9" id="KW-0786">Thiamine pyrophosphate</keyword>
<dbReference type="InterPro" id="IPR035807">
    <property type="entry name" value="PDC_E1_N"/>
</dbReference>
<dbReference type="EC" id="1.2.4.1" evidence="3 9"/>
<evidence type="ECO:0000259" key="11">
    <source>
        <dbReference type="PROSITE" id="PS50003"/>
    </source>
</evidence>
<evidence type="ECO:0000256" key="3">
    <source>
        <dbReference type="ARBA" id="ARBA00012281"/>
    </source>
</evidence>
<comment type="function">
    <text evidence="2 9">Component of the pyruvate dehydrogenase (PDH) complex, that catalyzes the overall conversion of pyruvate to acetyl-CoA and CO(2).</text>
</comment>
<dbReference type="Gene3D" id="3.40.50.970">
    <property type="match status" value="2"/>
</dbReference>
<dbReference type="RefSeq" id="WP_149610030.1">
    <property type="nucleotide sequence ID" value="NZ_VTUX01000001.1"/>
</dbReference>
<keyword evidence="5 9" id="KW-0560">Oxidoreductase</keyword>
<keyword evidence="13" id="KW-1185">Reference proteome</keyword>
<name>A0A5B0X5M9_9GAMM</name>
<proteinExistence type="predicted"/>
<dbReference type="InterPro" id="IPR055152">
    <property type="entry name" value="Transketolase-like_C_2"/>
</dbReference>
<evidence type="ECO:0000256" key="7">
    <source>
        <dbReference type="ARBA" id="ARBA00023317"/>
    </source>
</evidence>
<dbReference type="GO" id="GO:0004739">
    <property type="term" value="F:pyruvate dehydrogenase (acetyl-transferring) activity"/>
    <property type="evidence" value="ECO:0007669"/>
    <property type="project" value="UniProtKB-EC"/>
</dbReference>
<dbReference type="Pfam" id="PF22613">
    <property type="entry name" value="Transketolase_C_1"/>
    <property type="match status" value="1"/>
</dbReference>
<feature type="binding site" evidence="10">
    <location>
        <position position="256"/>
    </location>
    <ligand>
        <name>Mg(2+)</name>
        <dbReference type="ChEBI" id="CHEBI:18420"/>
    </ligand>
</feature>
<dbReference type="SUPFAM" id="SSF52518">
    <property type="entry name" value="Thiamin diphosphate-binding fold (THDP-binding)"/>
    <property type="match status" value="2"/>
</dbReference>
<evidence type="ECO:0000256" key="10">
    <source>
        <dbReference type="PIRSR" id="PIRSR000156-1"/>
    </source>
</evidence>
<dbReference type="PROSITE" id="PS50003">
    <property type="entry name" value="PH_DOMAIN"/>
    <property type="match status" value="1"/>
</dbReference>
<dbReference type="InterPro" id="IPR041621">
    <property type="entry name" value="PDH_E1_M"/>
</dbReference>
<evidence type="ECO:0000313" key="12">
    <source>
        <dbReference type="EMBL" id="KAA1194562.1"/>
    </source>
</evidence>
<dbReference type="PIRSF" id="PIRSF000156">
    <property type="entry name" value="Pyruvate_dh_E1"/>
    <property type="match status" value="1"/>
</dbReference>
<dbReference type="InterPro" id="IPR029061">
    <property type="entry name" value="THDP-binding"/>
</dbReference>
<dbReference type="CDD" id="cd02017">
    <property type="entry name" value="TPP_E1_EcPDC_like"/>
    <property type="match status" value="1"/>
</dbReference>
<dbReference type="PANTHER" id="PTHR43825">
    <property type="entry name" value="PYRUVATE DEHYDROGENASE E1 COMPONENT"/>
    <property type="match status" value="1"/>
</dbReference>
<dbReference type="SUPFAM" id="SSF52922">
    <property type="entry name" value="TK C-terminal domain-like"/>
    <property type="match status" value="1"/>
</dbReference>
<dbReference type="InterPro" id="IPR051157">
    <property type="entry name" value="PDH/Transketolase"/>
</dbReference>
<comment type="cofactor">
    <cofactor evidence="1 9">
        <name>thiamine diphosphate</name>
        <dbReference type="ChEBI" id="CHEBI:58937"/>
    </cofactor>
</comment>
<dbReference type="Pfam" id="PF17831">
    <property type="entry name" value="PDH_E1_M"/>
    <property type="match status" value="1"/>
</dbReference>
<dbReference type="InterPro" id="IPR001849">
    <property type="entry name" value="PH_domain"/>
</dbReference>
<evidence type="ECO:0000313" key="13">
    <source>
        <dbReference type="Proteomes" id="UP000323708"/>
    </source>
</evidence>
<organism evidence="12 13">
    <name type="scientific">Pseudohalioglobus sediminis</name>
    <dbReference type="NCBI Taxonomy" id="2606449"/>
    <lineage>
        <taxon>Bacteria</taxon>
        <taxon>Pseudomonadati</taxon>
        <taxon>Pseudomonadota</taxon>
        <taxon>Gammaproteobacteria</taxon>
        <taxon>Cellvibrionales</taxon>
        <taxon>Halieaceae</taxon>
        <taxon>Pseudohalioglobus</taxon>
    </lineage>
</organism>
<dbReference type="EMBL" id="VTUX01000001">
    <property type="protein sequence ID" value="KAA1194562.1"/>
    <property type="molecule type" value="Genomic_DNA"/>
</dbReference>
<evidence type="ECO:0000256" key="4">
    <source>
        <dbReference type="ARBA" id="ARBA00017172"/>
    </source>
</evidence>
<comment type="cofactor">
    <cofactor evidence="10">
        <name>Mg(2+)</name>
        <dbReference type="ChEBI" id="CHEBI:18420"/>
    </cofactor>
</comment>
<dbReference type="InterPro" id="IPR004660">
    <property type="entry name" value="PDH_E1"/>
</dbReference>
<dbReference type="InterPro" id="IPR009014">
    <property type="entry name" value="Transketo_C/PFOR_II"/>
</dbReference>
<dbReference type="Gene3D" id="3.40.50.920">
    <property type="match status" value="1"/>
</dbReference>
<protein>
    <recommendedName>
        <fullName evidence="4 9">Pyruvate dehydrogenase E1 component</fullName>
        <ecNumber evidence="3 9">1.2.4.1</ecNumber>
    </recommendedName>
</protein>
<dbReference type="NCBIfam" id="TIGR00759">
    <property type="entry name" value="aceE"/>
    <property type="match status" value="1"/>
</dbReference>
<evidence type="ECO:0000256" key="1">
    <source>
        <dbReference type="ARBA" id="ARBA00001964"/>
    </source>
</evidence>
<dbReference type="Pfam" id="PF00456">
    <property type="entry name" value="Transketolase_N"/>
    <property type="match status" value="1"/>
</dbReference>
<feature type="binding site" evidence="10">
    <location>
        <position position="258"/>
    </location>
    <ligand>
        <name>Mg(2+)</name>
        <dbReference type="ChEBI" id="CHEBI:18420"/>
    </ligand>
</feature>